<sequence>MQYGQIWADMVKTCSHDLQELEAAVSGVRKSGHELQPAMEEECPDTFCSDYYANLECVFEDMEPTLFKEAEALAAQLGLVFHPGPPKKERRVMEKKQLAYSGNYAKLKDLRRASVVCPTIKDVIRFVKAVQDGKTLTICRIKNRFSKKYDADLSGGYRDLQLNIVGEGGFIWELQVHLAEIETLKTEMRDTQDDSGQTGHQRYVAFRTINERMNDK</sequence>
<protein>
    <recommendedName>
        <fullName evidence="2">RelA/SpoT domain-containing protein</fullName>
    </recommendedName>
</protein>
<accession>A0A7S2AUQ0</accession>
<organism evidence="1">
    <name type="scientific">Octactis speculum</name>
    <dbReference type="NCBI Taxonomy" id="3111310"/>
    <lineage>
        <taxon>Eukaryota</taxon>
        <taxon>Sar</taxon>
        <taxon>Stramenopiles</taxon>
        <taxon>Ochrophyta</taxon>
        <taxon>Dictyochophyceae</taxon>
        <taxon>Dictyochales</taxon>
        <taxon>Dictyochaceae</taxon>
        <taxon>Octactis</taxon>
    </lineage>
</organism>
<gene>
    <name evidence="1" type="ORF">DSPE1174_LOCUS3335</name>
</gene>
<reference evidence="1" key="1">
    <citation type="submission" date="2021-01" db="EMBL/GenBank/DDBJ databases">
        <authorList>
            <person name="Corre E."/>
            <person name="Pelletier E."/>
            <person name="Niang G."/>
            <person name="Scheremetjew M."/>
            <person name="Finn R."/>
            <person name="Kale V."/>
            <person name="Holt S."/>
            <person name="Cochrane G."/>
            <person name="Meng A."/>
            <person name="Brown T."/>
            <person name="Cohen L."/>
        </authorList>
    </citation>
    <scope>NUCLEOTIDE SEQUENCE</scope>
    <source>
        <strain evidence="1">CCMP1381</strain>
    </source>
</reference>
<dbReference type="SUPFAM" id="SSF81301">
    <property type="entry name" value="Nucleotidyltransferase"/>
    <property type="match status" value="1"/>
</dbReference>
<dbReference type="EMBL" id="HBGS01006325">
    <property type="protein sequence ID" value="CAD9377781.1"/>
    <property type="molecule type" value="Transcribed_RNA"/>
</dbReference>
<proteinExistence type="predicted"/>
<name>A0A7S2AUQ0_9STRA</name>
<evidence type="ECO:0000313" key="1">
    <source>
        <dbReference type="EMBL" id="CAD9377781.1"/>
    </source>
</evidence>
<dbReference type="AlphaFoldDB" id="A0A7S2AUQ0"/>
<evidence type="ECO:0008006" key="2">
    <source>
        <dbReference type="Google" id="ProtNLM"/>
    </source>
</evidence>
<dbReference type="InterPro" id="IPR043519">
    <property type="entry name" value="NT_sf"/>
</dbReference>